<evidence type="ECO:0000259" key="11">
    <source>
        <dbReference type="PROSITE" id="PS50880"/>
    </source>
</evidence>
<dbReference type="NCBIfam" id="NF005829">
    <property type="entry name" value="PRK07726.1"/>
    <property type="match status" value="1"/>
</dbReference>
<evidence type="ECO:0000256" key="8">
    <source>
        <dbReference type="ARBA" id="ARBA00032235"/>
    </source>
</evidence>
<feature type="compositionally biased region" description="Polar residues" evidence="10">
    <location>
        <begin position="673"/>
        <end position="683"/>
    </location>
</feature>
<evidence type="ECO:0000256" key="5">
    <source>
        <dbReference type="ARBA" id="ARBA00022842"/>
    </source>
</evidence>
<evidence type="ECO:0000313" key="14">
    <source>
        <dbReference type="Proteomes" id="UP000704611"/>
    </source>
</evidence>
<dbReference type="SMART" id="SM00437">
    <property type="entry name" value="TOP1Ac"/>
    <property type="match status" value="1"/>
</dbReference>
<evidence type="ECO:0000256" key="1">
    <source>
        <dbReference type="ARBA" id="ARBA00000213"/>
    </source>
</evidence>
<keyword evidence="14" id="KW-1185">Reference proteome</keyword>
<evidence type="ECO:0000259" key="12">
    <source>
        <dbReference type="PROSITE" id="PS52039"/>
    </source>
</evidence>
<feature type="domain" description="Topo IA-type catalytic" evidence="12">
    <location>
        <begin position="155"/>
        <end position="616"/>
    </location>
</feature>
<evidence type="ECO:0000256" key="3">
    <source>
        <dbReference type="ARBA" id="ARBA00012891"/>
    </source>
</evidence>
<accession>A0ABS6MNH5</accession>
<evidence type="ECO:0000256" key="9">
    <source>
        <dbReference type="ARBA" id="ARBA00032877"/>
    </source>
</evidence>
<evidence type="ECO:0000256" key="2">
    <source>
        <dbReference type="ARBA" id="ARBA00009446"/>
    </source>
</evidence>
<dbReference type="InterPro" id="IPR023406">
    <property type="entry name" value="Topo_IA_AS"/>
</dbReference>
<dbReference type="InterPro" id="IPR005738">
    <property type="entry name" value="TopoIII"/>
</dbReference>
<gene>
    <name evidence="13" type="ORF">KQY15_14765</name>
</gene>
<evidence type="ECO:0000256" key="4">
    <source>
        <dbReference type="ARBA" id="ARBA00022723"/>
    </source>
</evidence>
<dbReference type="Pfam" id="PF01751">
    <property type="entry name" value="Toprim"/>
    <property type="match status" value="1"/>
</dbReference>
<dbReference type="PROSITE" id="PS50880">
    <property type="entry name" value="TOPRIM"/>
    <property type="match status" value="1"/>
</dbReference>
<dbReference type="SMART" id="SM00436">
    <property type="entry name" value="TOP1Bc"/>
    <property type="match status" value="1"/>
</dbReference>
<dbReference type="RefSeq" id="WP_217670499.1">
    <property type="nucleotide sequence ID" value="NZ_JAHRID010000007.1"/>
</dbReference>
<dbReference type="CDD" id="cd00186">
    <property type="entry name" value="TOP1Ac"/>
    <property type="match status" value="1"/>
</dbReference>
<evidence type="ECO:0000256" key="6">
    <source>
        <dbReference type="ARBA" id="ARBA00030003"/>
    </source>
</evidence>
<proteinExistence type="inferred from homology"/>
<dbReference type="InterPro" id="IPR000380">
    <property type="entry name" value="Topo_IA"/>
</dbReference>
<dbReference type="InterPro" id="IPR003601">
    <property type="entry name" value="Topo_IA_2"/>
</dbReference>
<reference evidence="13 14" key="1">
    <citation type="submission" date="2021-06" db="EMBL/GenBank/DDBJ databases">
        <title>Rheinheimera indica sp. nov., isolated from deep-sea sediment.</title>
        <authorList>
            <person name="Wang Z."/>
            <person name="Zhang X.-Y."/>
        </authorList>
    </citation>
    <scope>NUCLEOTIDE SEQUENCE [LARGE SCALE GENOMIC DNA]</scope>
    <source>
        <strain evidence="13 14">SM2107</strain>
    </source>
</reference>
<keyword evidence="4" id="KW-0479">Metal-binding</keyword>
<sequence length="683" mass="75131">MILYIAEKPSMARAIAAALPKPQQKDTGCIRLANGDVISWCVGHLLEQAEPQDYNPDYKRWQADHLPIIPDKWQLKARQSAQQQLTILQKLIKQADQLIHAGDPDREGQLLVDEVIAWCKVPAAKRHNVKRLLINDLNAAAIRQALKQLQPNKHFVPLSTSALARSRADWLYGLNMTRAYTLRGKLAGYQGVLSVGRVQTPLLGLVVRRDAEIADFKSVNYYQVQAELVNDEGAGLTAVWQPSAACEPYQDSEGRVILRALAAKVQQAIKGQPAEVTALQQQDKKHYAPLPYSLSALQIDAARAHGLSAQQVLDSCQQLYERHKLITYPRSDNRYLPTAHFAEADKVGRAVAANMPSLQAAFDGANLQLKSKAWDDSKVEAHHAIIPTAKILSAERLTATEQKLYGLIARQYFMQFYPACCFTDTKAEFRLAGGCFVAKARQQTEAGWKALLPAKINSGNQGQHPVNDNEPPLQHSLPALVVGQQLRCSDSQLLEKQTQPPAPFTDATLLSAMTGIARYVTDPQIKRVLKDTDGLGTEATRSGIIELLFKRNFLKREGKNIRATIAGKALIAALPPEASLPDMTARWEAALNDICQRQLSYQAFMQPLTDNLHRLIVQAGAANPQGLGAGKPVKWPAKSTKQRQSAKGTAGRPAVKKKAYRRSPAAQKVSKANIATANTQTSV</sequence>
<dbReference type="CDD" id="cd03362">
    <property type="entry name" value="TOPRIM_TopoIA_TopoIII"/>
    <property type="match status" value="1"/>
</dbReference>
<evidence type="ECO:0000256" key="10">
    <source>
        <dbReference type="SAM" id="MobiDB-lite"/>
    </source>
</evidence>
<dbReference type="PANTHER" id="PTHR11390">
    <property type="entry name" value="PROKARYOTIC DNA TOPOISOMERASE"/>
    <property type="match status" value="1"/>
</dbReference>
<feature type="domain" description="Toprim" evidence="11">
    <location>
        <begin position="1"/>
        <end position="134"/>
    </location>
</feature>
<dbReference type="PROSITE" id="PS00396">
    <property type="entry name" value="TOPO_IA_1"/>
    <property type="match status" value="1"/>
</dbReference>
<comment type="catalytic activity">
    <reaction evidence="1">
        <text>ATP-independent breakage of single-stranded DNA, followed by passage and rejoining.</text>
        <dbReference type="EC" id="5.6.2.1"/>
    </reaction>
</comment>
<dbReference type="PROSITE" id="PS52039">
    <property type="entry name" value="TOPO_IA_2"/>
    <property type="match status" value="1"/>
</dbReference>
<dbReference type="NCBIfam" id="TIGR01056">
    <property type="entry name" value="topB"/>
    <property type="match status" value="1"/>
</dbReference>
<keyword evidence="5" id="KW-0460">Magnesium</keyword>
<dbReference type="InterPro" id="IPR034144">
    <property type="entry name" value="TOPRIM_TopoIII"/>
</dbReference>
<comment type="caution">
    <text evidence="13">The sequence shown here is derived from an EMBL/GenBank/DDBJ whole genome shotgun (WGS) entry which is preliminary data.</text>
</comment>
<dbReference type="Proteomes" id="UP000704611">
    <property type="component" value="Unassembled WGS sequence"/>
</dbReference>
<feature type="region of interest" description="Disordered" evidence="10">
    <location>
        <begin position="627"/>
        <end position="683"/>
    </location>
</feature>
<evidence type="ECO:0000256" key="7">
    <source>
        <dbReference type="ARBA" id="ARBA00031985"/>
    </source>
</evidence>
<dbReference type="EC" id="5.6.2.1" evidence="3"/>
<protein>
    <recommendedName>
        <fullName evidence="3">DNA topoisomerase</fullName>
        <ecNumber evidence="3">5.6.2.1</ecNumber>
    </recommendedName>
    <alternativeName>
        <fullName evidence="9">Omega-protein</fullName>
    </alternativeName>
    <alternativeName>
        <fullName evidence="8">Relaxing enzyme</fullName>
    </alternativeName>
    <alternativeName>
        <fullName evidence="6">Swivelase</fullName>
    </alternativeName>
    <alternativeName>
        <fullName evidence="7">Untwisting enzyme</fullName>
    </alternativeName>
</protein>
<evidence type="ECO:0000313" key="13">
    <source>
        <dbReference type="EMBL" id="MBV2130355.1"/>
    </source>
</evidence>
<dbReference type="SMART" id="SM00493">
    <property type="entry name" value="TOPRIM"/>
    <property type="match status" value="1"/>
</dbReference>
<dbReference type="PANTHER" id="PTHR11390:SF21">
    <property type="entry name" value="DNA TOPOISOMERASE 3-ALPHA"/>
    <property type="match status" value="1"/>
</dbReference>
<dbReference type="InterPro" id="IPR003602">
    <property type="entry name" value="Topo_IA_DNA-bd_dom"/>
</dbReference>
<comment type="similarity">
    <text evidence="2">Belongs to the type IA topoisomerase family.</text>
</comment>
<name>A0ABS6MNH5_9GAMM</name>
<dbReference type="EMBL" id="JAHRID010000007">
    <property type="protein sequence ID" value="MBV2130355.1"/>
    <property type="molecule type" value="Genomic_DNA"/>
</dbReference>
<organism evidence="13 14">
    <name type="scientific">Arsukibacterium indicum</name>
    <dbReference type="NCBI Taxonomy" id="2848612"/>
    <lineage>
        <taxon>Bacteria</taxon>
        <taxon>Pseudomonadati</taxon>
        <taxon>Pseudomonadota</taxon>
        <taxon>Gammaproteobacteria</taxon>
        <taxon>Chromatiales</taxon>
        <taxon>Chromatiaceae</taxon>
        <taxon>Arsukibacterium</taxon>
    </lineage>
</organism>
<dbReference type="InterPro" id="IPR013497">
    <property type="entry name" value="Topo_IA_cen"/>
</dbReference>
<dbReference type="Pfam" id="PF01131">
    <property type="entry name" value="Topoisom_bac"/>
    <property type="match status" value="1"/>
</dbReference>
<dbReference type="InterPro" id="IPR006171">
    <property type="entry name" value="TOPRIM_dom"/>
</dbReference>